<reference evidence="3 4" key="1">
    <citation type="journal article" date="2011" name="J. Bacteriol.">
        <title>Draft Genome Sequence of Gordonia neofelifaecis NRRL B-59395, a Cholesterol-Degrading Actinomycete.</title>
        <authorList>
            <person name="Ge F."/>
            <person name="Li W."/>
            <person name="Chen G."/>
            <person name="Liu Y."/>
            <person name="Zhang G."/>
            <person name="Yong B."/>
            <person name="Wang Q."/>
            <person name="Wang N."/>
            <person name="Huang Z."/>
            <person name="Li W."/>
            <person name="Wang J."/>
            <person name="Wu C."/>
            <person name="Xie Q."/>
            <person name="Liu G."/>
        </authorList>
    </citation>
    <scope>NUCLEOTIDE SEQUENCE [LARGE SCALE GENOMIC DNA]</scope>
    <source>
        <strain evidence="3 4">NRRL B-59395</strain>
    </source>
</reference>
<evidence type="ECO:0000256" key="2">
    <source>
        <dbReference type="SAM" id="SignalP"/>
    </source>
</evidence>
<feature type="chain" id="PRO_5038958670" evidence="2">
    <location>
        <begin position="31"/>
        <end position="343"/>
    </location>
</feature>
<feature type="region of interest" description="Disordered" evidence="1">
    <location>
        <begin position="31"/>
        <end position="86"/>
    </location>
</feature>
<feature type="compositionally biased region" description="Low complexity" evidence="1">
    <location>
        <begin position="31"/>
        <end position="61"/>
    </location>
</feature>
<comment type="caution">
    <text evidence="3">The sequence shown here is derived from an EMBL/GenBank/DDBJ whole genome shotgun (WGS) entry which is preliminary data.</text>
</comment>
<proteinExistence type="predicted"/>
<organism evidence="3 4">
    <name type="scientific">Gordonia neofelifaecis NRRL B-59395</name>
    <dbReference type="NCBI Taxonomy" id="644548"/>
    <lineage>
        <taxon>Bacteria</taxon>
        <taxon>Bacillati</taxon>
        <taxon>Actinomycetota</taxon>
        <taxon>Actinomycetes</taxon>
        <taxon>Mycobacteriales</taxon>
        <taxon>Gordoniaceae</taxon>
        <taxon>Gordonia</taxon>
    </lineage>
</organism>
<sequence>MATRTHRSIRFGIAGLSVVTAAALSVPAVAGAEPTAPSTPETVAPATTTPGTDAPATTAPESAPGTTAPESTTPQSDGTTTLPTIPGDAQLADLLRKLKATGGDQQAVDAITAILSSDGQLDPSKYLGSAGVLDGIGLDKLGLSALGLTSPAAPAPAAATEPAQTPAADVLTVLQKATGTNLLTPAVSPLCADPTPDNPLGLSTAPALAVPGPWPTAAGKQNDVLTALSSLLPGGGKDLLTAIGDGQTAYALVPPSNPDSDQFQVAWFNTSTLKGGLAELKPLSESASAGPLKQLLADTENFHGVRLARVDTGKGTVLSAVFGTTTKAGRTCFFLPALGSVTN</sequence>
<dbReference type="eggNOG" id="ENOG5033T5F">
    <property type="taxonomic scope" value="Bacteria"/>
</dbReference>
<evidence type="ECO:0000313" key="3">
    <source>
        <dbReference type="EMBL" id="EGD56861.1"/>
    </source>
</evidence>
<keyword evidence="2" id="KW-0732">Signal</keyword>
<keyword evidence="4" id="KW-1185">Reference proteome</keyword>
<feature type="compositionally biased region" description="Polar residues" evidence="1">
    <location>
        <begin position="64"/>
        <end position="83"/>
    </location>
</feature>
<evidence type="ECO:0000313" key="4">
    <source>
        <dbReference type="Proteomes" id="UP000035065"/>
    </source>
</evidence>
<dbReference type="RefSeq" id="WP_009677426.1">
    <property type="nucleotide sequence ID" value="NZ_AEUD01000001.1"/>
</dbReference>
<evidence type="ECO:0000256" key="1">
    <source>
        <dbReference type="SAM" id="MobiDB-lite"/>
    </source>
</evidence>
<dbReference type="EMBL" id="AEUD01000001">
    <property type="protein sequence ID" value="EGD56861.1"/>
    <property type="molecule type" value="Genomic_DNA"/>
</dbReference>
<protein>
    <submittedName>
        <fullName evidence="3">Uncharacterized protein</fullName>
    </submittedName>
</protein>
<dbReference type="AlphaFoldDB" id="F1YEM8"/>
<gene>
    <name evidence="3" type="ORF">SCNU_00745</name>
</gene>
<dbReference type="Proteomes" id="UP000035065">
    <property type="component" value="Unassembled WGS sequence"/>
</dbReference>
<name>F1YEM8_9ACTN</name>
<accession>F1YEM8</accession>
<feature type="signal peptide" evidence="2">
    <location>
        <begin position="1"/>
        <end position="30"/>
    </location>
</feature>
<dbReference type="STRING" id="644548.SCNU_00745"/>